<accession>A0A2R5L4D4</accession>
<feature type="signal peptide" evidence="1">
    <location>
        <begin position="1"/>
        <end position="22"/>
    </location>
</feature>
<sequence>MKTWQALCLAVGLYGALFIATAEEQERNSNGQLVVHKCKDNYVLDKKYWNDVSTFPADCRYYCNRSHTATEIWYGYYQPFTPCTNSTDLKDAQGNTKYGICITSGVTGKKTWKCDLTQPPKIQLESC</sequence>
<protein>
    <submittedName>
        <fullName evidence="2">Putative conserved secreted protein</fullName>
    </submittedName>
</protein>
<reference evidence="2" key="1">
    <citation type="submission" date="2018-03" db="EMBL/GenBank/DDBJ databases">
        <title>The relapsing fever spirochete Borrelia turicatae persists in the highly oxidative environment of its soft-bodied tick vector.</title>
        <authorList>
            <person name="Bourret T.J."/>
            <person name="Boyle W.K."/>
            <person name="Valenzuela J.G."/>
            <person name="Oliveira F."/>
            <person name="Lopez J.E."/>
        </authorList>
    </citation>
    <scope>NUCLEOTIDE SEQUENCE</scope>
    <source>
        <strain evidence="2">Kansas strain/isolate</strain>
        <tissue evidence="2">Salivary glands</tissue>
    </source>
</reference>
<keyword evidence="1" id="KW-0732">Signal</keyword>
<name>A0A2R5L4D4_9ACAR</name>
<feature type="chain" id="PRO_5015327410" evidence="1">
    <location>
        <begin position="23"/>
        <end position="127"/>
    </location>
</feature>
<dbReference type="EMBL" id="GGLE01000191">
    <property type="protein sequence ID" value="MBY04317.1"/>
    <property type="molecule type" value="Transcribed_RNA"/>
</dbReference>
<evidence type="ECO:0000256" key="1">
    <source>
        <dbReference type="SAM" id="SignalP"/>
    </source>
</evidence>
<evidence type="ECO:0000313" key="2">
    <source>
        <dbReference type="EMBL" id="MBY04317.1"/>
    </source>
</evidence>
<dbReference type="AlphaFoldDB" id="A0A2R5L4D4"/>
<organism evidence="2">
    <name type="scientific">Ornithodoros turicata</name>
    <dbReference type="NCBI Taxonomy" id="34597"/>
    <lineage>
        <taxon>Eukaryota</taxon>
        <taxon>Metazoa</taxon>
        <taxon>Ecdysozoa</taxon>
        <taxon>Arthropoda</taxon>
        <taxon>Chelicerata</taxon>
        <taxon>Arachnida</taxon>
        <taxon>Acari</taxon>
        <taxon>Parasitiformes</taxon>
        <taxon>Ixodida</taxon>
        <taxon>Ixodoidea</taxon>
        <taxon>Argasidae</taxon>
        <taxon>Ornithodorinae</taxon>
        <taxon>Ornithodoros</taxon>
    </lineage>
</organism>
<proteinExistence type="predicted"/>